<comment type="caution">
    <text evidence="2">The sequence shown here is derived from an EMBL/GenBank/DDBJ whole genome shotgun (WGS) entry which is preliminary data.</text>
</comment>
<dbReference type="PANTHER" id="PTHR34300">
    <property type="entry name" value="QUEUOSINE PRECURSOR TRANSPORTER-RELATED"/>
    <property type="match status" value="1"/>
</dbReference>
<dbReference type="InterPro" id="IPR003744">
    <property type="entry name" value="YhhQ"/>
</dbReference>
<keyword evidence="1" id="KW-1003">Cell membrane</keyword>
<accession>A0ABN3AUW7</accession>
<feature type="transmembrane region" description="Helical" evidence="1">
    <location>
        <begin position="127"/>
        <end position="150"/>
    </location>
</feature>
<feature type="transmembrane region" description="Helical" evidence="1">
    <location>
        <begin position="196"/>
        <end position="222"/>
    </location>
</feature>
<dbReference type="PANTHER" id="PTHR34300:SF2">
    <property type="entry name" value="QUEUOSINE PRECURSOR TRANSPORTER-RELATED"/>
    <property type="match status" value="1"/>
</dbReference>
<organism evidence="2 3">
    <name type="scientific">Arthrobacter parietis</name>
    <dbReference type="NCBI Taxonomy" id="271434"/>
    <lineage>
        <taxon>Bacteria</taxon>
        <taxon>Bacillati</taxon>
        <taxon>Actinomycetota</taxon>
        <taxon>Actinomycetes</taxon>
        <taxon>Micrococcales</taxon>
        <taxon>Micrococcaceae</taxon>
        <taxon>Arthrobacter</taxon>
    </lineage>
</organism>
<reference evidence="2 3" key="1">
    <citation type="journal article" date="2019" name="Int. J. Syst. Evol. Microbiol.">
        <title>The Global Catalogue of Microorganisms (GCM) 10K type strain sequencing project: providing services to taxonomists for standard genome sequencing and annotation.</title>
        <authorList>
            <consortium name="The Broad Institute Genomics Platform"/>
            <consortium name="The Broad Institute Genome Sequencing Center for Infectious Disease"/>
            <person name="Wu L."/>
            <person name="Ma J."/>
        </authorList>
    </citation>
    <scope>NUCLEOTIDE SEQUENCE [LARGE SCALE GENOMIC DNA]</scope>
    <source>
        <strain evidence="2 3">JCM 14917</strain>
    </source>
</reference>
<evidence type="ECO:0000256" key="1">
    <source>
        <dbReference type="HAMAP-Rule" id="MF_02088"/>
    </source>
</evidence>
<protein>
    <recommendedName>
        <fullName evidence="1">Probable queuosine precursor transporter</fullName>
        <shortName evidence="1">Q precursor transporter</shortName>
    </recommendedName>
</protein>
<gene>
    <name evidence="2" type="ORF">GCM10009784_14720</name>
</gene>
<feature type="transmembrane region" description="Helical" evidence="1">
    <location>
        <begin position="80"/>
        <end position="107"/>
    </location>
</feature>
<dbReference type="HAMAP" id="MF_02088">
    <property type="entry name" value="Q_prec_transport"/>
    <property type="match status" value="1"/>
</dbReference>
<dbReference type="NCBIfam" id="TIGR00697">
    <property type="entry name" value="queuosine precursor transporter"/>
    <property type="match status" value="1"/>
</dbReference>
<feature type="transmembrane region" description="Helical" evidence="1">
    <location>
        <begin position="12"/>
        <end position="36"/>
    </location>
</feature>
<keyword evidence="1" id="KW-0812">Transmembrane</keyword>
<feature type="transmembrane region" description="Helical" evidence="1">
    <location>
        <begin position="162"/>
        <end position="190"/>
    </location>
</feature>
<dbReference type="EMBL" id="BAAAON010000001">
    <property type="protein sequence ID" value="GAA2174821.1"/>
    <property type="molecule type" value="Genomic_DNA"/>
</dbReference>
<dbReference type="Proteomes" id="UP001500974">
    <property type="component" value="Unassembled WGS sequence"/>
</dbReference>
<comment type="similarity">
    <text evidence="1">Belongs to the vitamin uptake transporter (VUT/ECF) (TC 2.A.88) family. Q precursor transporter subfamily.</text>
</comment>
<sequence>MTQLQDHARARYATAGSANFSIMLAVLAVVVILSNIGASKGVVIGPIIGDFSIITDGGFFLFPLAYIIGDVISEVYGFKAARLGIIVTFVLSVFASLAYAVIIALPGFDDDFGLAKQEALELALGPVPLIVLASLLGFVVGQTLNSLVLVRMKSRFGERSMVARLIASTGVGEFADTLIFCAIAASVIGITDFPTFLNYLFFGFVYKTLVEVLLLPVTTAAIRWVKRREPSYAAA</sequence>
<keyword evidence="1" id="KW-0472">Membrane</keyword>
<evidence type="ECO:0000313" key="3">
    <source>
        <dbReference type="Proteomes" id="UP001500974"/>
    </source>
</evidence>
<keyword evidence="1" id="KW-1133">Transmembrane helix</keyword>
<comment type="subcellular location">
    <subcellularLocation>
        <location evidence="1">Cell membrane</location>
        <topology evidence="1">Multi-pass membrane protein</topology>
    </subcellularLocation>
</comment>
<evidence type="ECO:0000313" key="2">
    <source>
        <dbReference type="EMBL" id="GAA2174821.1"/>
    </source>
</evidence>
<keyword evidence="1" id="KW-0813">Transport</keyword>
<dbReference type="RefSeq" id="WP_277359418.1">
    <property type="nucleotide sequence ID" value="NZ_BAAAON010000001.1"/>
</dbReference>
<dbReference type="Pfam" id="PF02592">
    <property type="entry name" value="Vut_1"/>
    <property type="match status" value="1"/>
</dbReference>
<name>A0ABN3AUW7_9MICC</name>
<keyword evidence="3" id="KW-1185">Reference proteome</keyword>
<comment type="function">
    <text evidence="1">Involved in the import of queuosine (Q) precursors, required for Q precursor salvage.</text>
</comment>
<proteinExistence type="inferred from homology"/>